<proteinExistence type="inferred from homology"/>
<organism evidence="7 8">
    <name type="scientific">Zootermopsis nevadensis</name>
    <name type="common">Dampwood termite</name>
    <dbReference type="NCBI Taxonomy" id="136037"/>
    <lineage>
        <taxon>Eukaryota</taxon>
        <taxon>Metazoa</taxon>
        <taxon>Ecdysozoa</taxon>
        <taxon>Arthropoda</taxon>
        <taxon>Hexapoda</taxon>
        <taxon>Insecta</taxon>
        <taxon>Pterygota</taxon>
        <taxon>Neoptera</taxon>
        <taxon>Polyneoptera</taxon>
        <taxon>Dictyoptera</taxon>
        <taxon>Blattodea</taxon>
        <taxon>Blattoidea</taxon>
        <taxon>Termitoidae</taxon>
        <taxon>Termopsidae</taxon>
        <taxon>Zootermopsis</taxon>
    </lineage>
</organism>
<reference evidence="7 8" key="1">
    <citation type="journal article" date="2014" name="Nat. Commun.">
        <title>Molecular traces of alternative social organization in a termite genome.</title>
        <authorList>
            <person name="Terrapon N."/>
            <person name="Li C."/>
            <person name="Robertson H.M."/>
            <person name="Ji L."/>
            <person name="Meng X."/>
            <person name="Booth W."/>
            <person name="Chen Z."/>
            <person name="Childers C.P."/>
            <person name="Glastad K.M."/>
            <person name="Gokhale K."/>
            <person name="Gowin J."/>
            <person name="Gronenberg W."/>
            <person name="Hermansen R.A."/>
            <person name="Hu H."/>
            <person name="Hunt B.G."/>
            <person name="Huylmans A.K."/>
            <person name="Khalil S.M."/>
            <person name="Mitchell R.D."/>
            <person name="Munoz-Torres M.C."/>
            <person name="Mustard J.A."/>
            <person name="Pan H."/>
            <person name="Reese J.T."/>
            <person name="Scharf M.E."/>
            <person name="Sun F."/>
            <person name="Vogel H."/>
            <person name="Xiao J."/>
            <person name="Yang W."/>
            <person name="Yang Z."/>
            <person name="Yang Z."/>
            <person name="Zhou J."/>
            <person name="Zhu J."/>
            <person name="Brent C.S."/>
            <person name="Elsik C.G."/>
            <person name="Goodisman M.A."/>
            <person name="Liberles D.A."/>
            <person name="Roe R.M."/>
            <person name="Vargo E.L."/>
            <person name="Vilcinskas A."/>
            <person name="Wang J."/>
            <person name="Bornberg-Bauer E."/>
            <person name="Korb J."/>
            <person name="Zhang G."/>
            <person name="Liebig J."/>
        </authorList>
    </citation>
    <scope>NUCLEOTIDE SEQUENCE [LARGE SCALE GENOMIC DNA]</scope>
    <source>
        <tissue evidence="7">Whole organism</tissue>
    </source>
</reference>
<dbReference type="InterPro" id="IPR007248">
    <property type="entry name" value="Mpv17_PMP22"/>
</dbReference>
<sequence length="206" mass="23770">MQYVGFTVARVFKSEVIQKCRAVSHILFNKHLFLTNVGISLTLSGVGDVLQQHYELLQGDHEKWNCTRTLHMSATGMTIGIFCHHTYKWLDRFFPGRTLKTVLKKVLVDQLVTSPFCITILFATLACLERSNVETFVKEMKQKGWRLYVADWVLWPPAQVINFYVLPTRFRVLYDNTISLGYDVYTSYVAHEIPLEDVVEAGENTE</sequence>
<evidence type="ECO:0000313" key="7">
    <source>
        <dbReference type="EMBL" id="KDR10435.1"/>
    </source>
</evidence>
<protein>
    <submittedName>
        <fullName evidence="7">Mpv17-like protein 2</fullName>
    </submittedName>
</protein>
<comment type="subcellular location">
    <subcellularLocation>
        <location evidence="1">Membrane</location>
        <topology evidence="1">Multi-pass membrane protein</topology>
    </subcellularLocation>
</comment>
<evidence type="ECO:0000256" key="6">
    <source>
        <dbReference type="RuleBase" id="RU363053"/>
    </source>
</evidence>
<dbReference type="Pfam" id="PF04117">
    <property type="entry name" value="Mpv17_PMP22"/>
    <property type="match status" value="1"/>
</dbReference>
<accession>A0A067QZD0</accession>
<gene>
    <name evidence="7" type="ORF">L798_15456</name>
</gene>
<dbReference type="STRING" id="136037.A0A067QZD0"/>
<keyword evidence="8" id="KW-1185">Reference proteome</keyword>
<dbReference type="GO" id="GO:0005739">
    <property type="term" value="C:mitochondrion"/>
    <property type="evidence" value="ECO:0007669"/>
    <property type="project" value="TreeGrafter"/>
</dbReference>
<dbReference type="EMBL" id="KK853162">
    <property type="protein sequence ID" value="KDR10435.1"/>
    <property type="molecule type" value="Genomic_DNA"/>
</dbReference>
<evidence type="ECO:0000313" key="8">
    <source>
        <dbReference type="Proteomes" id="UP000027135"/>
    </source>
</evidence>
<dbReference type="GO" id="GO:0061668">
    <property type="term" value="P:mitochondrial ribosome assembly"/>
    <property type="evidence" value="ECO:0007669"/>
    <property type="project" value="TreeGrafter"/>
</dbReference>
<keyword evidence="5" id="KW-0472">Membrane</keyword>
<comment type="similarity">
    <text evidence="2 6">Belongs to the peroxisomal membrane protein PXMP2/4 family.</text>
</comment>
<evidence type="ECO:0000256" key="3">
    <source>
        <dbReference type="ARBA" id="ARBA00022692"/>
    </source>
</evidence>
<dbReference type="AlphaFoldDB" id="A0A067QZD0"/>
<keyword evidence="3" id="KW-0812">Transmembrane</keyword>
<dbReference type="eggNOG" id="KOG1944">
    <property type="taxonomic scope" value="Eukaryota"/>
</dbReference>
<dbReference type="OMA" id="IICHYWY"/>
<name>A0A067QZD0_ZOONE</name>
<evidence type="ECO:0000256" key="4">
    <source>
        <dbReference type="ARBA" id="ARBA00022989"/>
    </source>
</evidence>
<evidence type="ECO:0000256" key="1">
    <source>
        <dbReference type="ARBA" id="ARBA00004141"/>
    </source>
</evidence>
<dbReference type="Proteomes" id="UP000027135">
    <property type="component" value="Unassembled WGS sequence"/>
</dbReference>
<dbReference type="FunCoup" id="A0A067QZD0">
    <property type="interactions" value="405"/>
</dbReference>
<keyword evidence="4" id="KW-1133">Transmembrane helix</keyword>
<dbReference type="InParanoid" id="A0A067QZD0"/>
<dbReference type="PANTHER" id="PTHR11266:SF8">
    <property type="entry name" value="MPV17-LIKE PROTEIN 2"/>
    <property type="match status" value="1"/>
</dbReference>
<evidence type="ECO:0000256" key="2">
    <source>
        <dbReference type="ARBA" id="ARBA00006824"/>
    </source>
</evidence>
<dbReference type="PANTHER" id="PTHR11266">
    <property type="entry name" value="PEROXISOMAL MEMBRANE PROTEIN 2, PXMP2 MPV17"/>
    <property type="match status" value="1"/>
</dbReference>
<evidence type="ECO:0000256" key="5">
    <source>
        <dbReference type="ARBA" id="ARBA00023136"/>
    </source>
</evidence>
<dbReference type="GO" id="GO:0016020">
    <property type="term" value="C:membrane"/>
    <property type="evidence" value="ECO:0007669"/>
    <property type="project" value="UniProtKB-SubCell"/>
</dbReference>